<accession>A0ACB6Z221</accession>
<reference evidence="1" key="2">
    <citation type="journal article" date="2020" name="Nat. Commun.">
        <title>Large-scale genome sequencing of mycorrhizal fungi provides insights into the early evolution of symbiotic traits.</title>
        <authorList>
            <person name="Miyauchi S."/>
            <person name="Kiss E."/>
            <person name="Kuo A."/>
            <person name="Drula E."/>
            <person name="Kohler A."/>
            <person name="Sanchez-Garcia M."/>
            <person name="Morin E."/>
            <person name="Andreopoulos B."/>
            <person name="Barry K.W."/>
            <person name="Bonito G."/>
            <person name="Buee M."/>
            <person name="Carver A."/>
            <person name="Chen C."/>
            <person name="Cichocki N."/>
            <person name="Clum A."/>
            <person name="Culley D."/>
            <person name="Crous P.W."/>
            <person name="Fauchery L."/>
            <person name="Girlanda M."/>
            <person name="Hayes R.D."/>
            <person name="Keri Z."/>
            <person name="LaButti K."/>
            <person name="Lipzen A."/>
            <person name="Lombard V."/>
            <person name="Magnuson J."/>
            <person name="Maillard F."/>
            <person name="Murat C."/>
            <person name="Nolan M."/>
            <person name="Ohm R.A."/>
            <person name="Pangilinan J."/>
            <person name="Pereira M.F."/>
            <person name="Perotto S."/>
            <person name="Peter M."/>
            <person name="Pfister S."/>
            <person name="Riley R."/>
            <person name="Sitrit Y."/>
            <person name="Stielow J.B."/>
            <person name="Szollosi G."/>
            <person name="Zifcakova L."/>
            <person name="Stursova M."/>
            <person name="Spatafora J.W."/>
            <person name="Tedersoo L."/>
            <person name="Vaario L.M."/>
            <person name="Yamada A."/>
            <person name="Yan M."/>
            <person name="Wang P."/>
            <person name="Xu J."/>
            <person name="Bruns T."/>
            <person name="Baldrian P."/>
            <person name="Vilgalys R."/>
            <person name="Dunand C."/>
            <person name="Henrissat B."/>
            <person name="Grigoriev I.V."/>
            <person name="Hibbett D."/>
            <person name="Nagy L.G."/>
            <person name="Martin F.M."/>
        </authorList>
    </citation>
    <scope>NUCLEOTIDE SEQUENCE</scope>
    <source>
        <strain evidence="1">P2</strain>
    </source>
</reference>
<dbReference type="EMBL" id="MU118202">
    <property type="protein sequence ID" value="KAF9643617.1"/>
    <property type="molecule type" value="Genomic_DNA"/>
</dbReference>
<comment type="caution">
    <text evidence="1">The sequence shown here is derived from an EMBL/GenBank/DDBJ whole genome shotgun (WGS) entry which is preliminary data.</text>
</comment>
<name>A0ACB6Z221_THEGA</name>
<sequence>MDREVNLDSIRALEKQIQDHERAVIQLKRVRNSLLNVSIRLPPEILGKIFRWNVIPDGDFDKPSRGSYNFLLVCHHWYEVASRTPEVWCSWGNTVQDWSQRCATRFRIVLHGIPYGRFTSEVSTQDLSTPSSTL</sequence>
<protein>
    <submittedName>
        <fullName evidence="1">Uncharacterized protein</fullName>
    </submittedName>
</protein>
<gene>
    <name evidence="1" type="ORF">BDM02DRAFT_3123173</name>
</gene>
<keyword evidence="2" id="KW-1185">Reference proteome</keyword>
<evidence type="ECO:0000313" key="2">
    <source>
        <dbReference type="Proteomes" id="UP000886501"/>
    </source>
</evidence>
<evidence type="ECO:0000313" key="1">
    <source>
        <dbReference type="EMBL" id="KAF9643617.1"/>
    </source>
</evidence>
<proteinExistence type="predicted"/>
<dbReference type="Proteomes" id="UP000886501">
    <property type="component" value="Unassembled WGS sequence"/>
</dbReference>
<reference evidence="1" key="1">
    <citation type="submission" date="2019-10" db="EMBL/GenBank/DDBJ databases">
        <authorList>
            <consortium name="DOE Joint Genome Institute"/>
            <person name="Kuo A."/>
            <person name="Miyauchi S."/>
            <person name="Kiss E."/>
            <person name="Drula E."/>
            <person name="Kohler A."/>
            <person name="Sanchez-Garcia M."/>
            <person name="Andreopoulos B."/>
            <person name="Barry K.W."/>
            <person name="Bonito G."/>
            <person name="Buee M."/>
            <person name="Carver A."/>
            <person name="Chen C."/>
            <person name="Cichocki N."/>
            <person name="Clum A."/>
            <person name="Culley D."/>
            <person name="Crous P.W."/>
            <person name="Fauchery L."/>
            <person name="Girlanda M."/>
            <person name="Hayes R."/>
            <person name="Keri Z."/>
            <person name="Labutti K."/>
            <person name="Lipzen A."/>
            <person name="Lombard V."/>
            <person name="Magnuson J."/>
            <person name="Maillard F."/>
            <person name="Morin E."/>
            <person name="Murat C."/>
            <person name="Nolan M."/>
            <person name="Ohm R."/>
            <person name="Pangilinan J."/>
            <person name="Pereira M."/>
            <person name="Perotto S."/>
            <person name="Peter M."/>
            <person name="Riley R."/>
            <person name="Sitrit Y."/>
            <person name="Stielow B."/>
            <person name="Szollosi G."/>
            <person name="Zifcakova L."/>
            <person name="Stursova M."/>
            <person name="Spatafora J.W."/>
            <person name="Tedersoo L."/>
            <person name="Vaario L.-M."/>
            <person name="Yamada A."/>
            <person name="Yan M."/>
            <person name="Wang P."/>
            <person name="Xu J."/>
            <person name="Bruns T."/>
            <person name="Baldrian P."/>
            <person name="Vilgalys R."/>
            <person name="Henrissat B."/>
            <person name="Grigoriev I.V."/>
            <person name="Hibbett D."/>
            <person name="Nagy L.G."/>
            <person name="Martin F.M."/>
        </authorList>
    </citation>
    <scope>NUCLEOTIDE SEQUENCE</scope>
    <source>
        <strain evidence="1">P2</strain>
    </source>
</reference>
<organism evidence="1 2">
    <name type="scientific">Thelephora ganbajun</name>
    <name type="common">Ganba fungus</name>
    <dbReference type="NCBI Taxonomy" id="370292"/>
    <lineage>
        <taxon>Eukaryota</taxon>
        <taxon>Fungi</taxon>
        <taxon>Dikarya</taxon>
        <taxon>Basidiomycota</taxon>
        <taxon>Agaricomycotina</taxon>
        <taxon>Agaricomycetes</taxon>
        <taxon>Thelephorales</taxon>
        <taxon>Thelephoraceae</taxon>
        <taxon>Thelephora</taxon>
    </lineage>
</organism>